<dbReference type="GO" id="GO:0071468">
    <property type="term" value="P:cellular response to acidic pH"/>
    <property type="evidence" value="ECO:0007669"/>
    <property type="project" value="InterPro"/>
</dbReference>
<dbReference type="AlphaFoldDB" id="A0A014M1V2"/>
<dbReference type="Gene3D" id="1.20.5.5260">
    <property type="match status" value="1"/>
</dbReference>
<gene>
    <name evidence="1" type="ORF">BG55_09240</name>
</gene>
<proteinExistence type="predicted"/>
<evidence type="ECO:0000313" key="1">
    <source>
        <dbReference type="EMBL" id="EXU75796.1"/>
    </source>
</evidence>
<dbReference type="InterPro" id="IPR024753">
    <property type="entry name" value="AriR"/>
</dbReference>
<protein>
    <submittedName>
        <fullName evidence="1">Uncharacterized protein</fullName>
    </submittedName>
</protein>
<dbReference type="Pfam" id="PF10798">
    <property type="entry name" value="YmgB"/>
    <property type="match status" value="1"/>
</dbReference>
<comment type="caution">
    <text evidence="1">The sequence shown here is derived from an EMBL/GenBank/DDBJ whole genome shotgun (WGS) entry which is preliminary data.</text>
</comment>
<dbReference type="PATRIC" id="fig|69222.5.peg.1906"/>
<sequence>MQQITSTTEIHGCIMAAGDQYAAEKEILGKIIKMLLAQKGKITSKTLIIYLIGELDSATDPADLELLRSCLKLVVGCAQGNPDL</sequence>
<reference evidence="1 2" key="1">
    <citation type="submission" date="2014-02" db="EMBL/GenBank/DDBJ databases">
        <title>Draft genome of Erwinia mallotivora strain BT-MARDI, a papaya dieback pathogen.</title>
        <authorList>
            <person name="Redzuan R."/>
            <person name="Abu Bakar N."/>
            <person name="Badrun R."/>
            <person name="Mohd Raih M.F."/>
            <person name="Rozano L."/>
            <person name="Mat Amin N."/>
        </authorList>
    </citation>
    <scope>NUCLEOTIDE SEQUENCE [LARGE SCALE GENOMIC DNA]</scope>
    <source>
        <strain evidence="1 2">BT-MARDI</strain>
    </source>
</reference>
<organism evidence="1 2">
    <name type="scientific">Erwinia mallotivora</name>
    <dbReference type="NCBI Taxonomy" id="69222"/>
    <lineage>
        <taxon>Bacteria</taxon>
        <taxon>Pseudomonadati</taxon>
        <taxon>Pseudomonadota</taxon>
        <taxon>Gammaproteobacteria</taxon>
        <taxon>Enterobacterales</taxon>
        <taxon>Erwiniaceae</taxon>
        <taxon>Erwinia</taxon>
    </lineage>
</organism>
<dbReference type="RefSeq" id="WP_034936573.1">
    <property type="nucleotide sequence ID" value="NZ_JFHN01000044.1"/>
</dbReference>
<keyword evidence="2" id="KW-1185">Reference proteome</keyword>
<evidence type="ECO:0000313" key="2">
    <source>
        <dbReference type="Proteomes" id="UP000019918"/>
    </source>
</evidence>
<name>A0A014M1V2_9GAMM</name>
<accession>A0A014M1V2</accession>
<dbReference type="Proteomes" id="UP000019918">
    <property type="component" value="Unassembled WGS sequence"/>
</dbReference>
<dbReference type="STRING" id="69222.BG55_09240"/>
<dbReference type="OrthoDB" id="6629193at2"/>
<dbReference type="EMBL" id="JFHN01000044">
    <property type="protein sequence ID" value="EXU75796.1"/>
    <property type="molecule type" value="Genomic_DNA"/>
</dbReference>